<dbReference type="SUPFAM" id="SSF81995">
    <property type="entry name" value="beta-sandwich domain of Sec23/24"/>
    <property type="match status" value="1"/>
</dbReference>
<dbReference type="EMBL" id="JBJJXI010000088">
    <property type="protein sequence ID" value="KAL3394803.1"/>
    <property type="molecule type" value="Genomic_DNA"/>
</dbReference>
<proteinExistence type="predicted"/>
<sequence>MLLNFTETCSCLQHQQQQLQQQQQQHQQQHEQQQQQQQETTIGDDFNCCSATAAALTPRPAMKVYSFRALPSPKACLLLFGHVCSRRRAMVNKLWFRELARKSFLSRGGKAEPPRVRRFTEPRSHSYLHPWYLCYRWAMFGLWLAVCICSFFEIGSVEKLGYKEKWLIYLTNWDLALGLVQSFLGVCLVCKRWRLQTSKPDFDPAQLEYGLLERTYWFLYIVTSSLAIGVTVSYWGLVHNPKIHHVDTLNILIHVINSLLMLVDFFAANVPFEMRSFWWAPLFVSGYIVFSIVYYLAGGLDKRGKPRIYEVLDWQKPLLTSAVCLGGLLFLCLTHCLLHYLARLRDRAYLKKIEQLELANGDVKAKKGESVV</sequence>
<feature type="transmembrane region" description="Helical" evidence="2">
    <location>
        <begin position="317"/>
        <end position="342"/>
    </location>
</feature>
<evidence type="ECO:0000313" key="3">
    <source>
        <dbReference type="EMBL" id="KAL3394803.1"/>
    </source>
</evidence>
<evidence type="ECO:0000256" key="1">
    <source>
        <dbReference type="SAM" id="Coils"/>
    </source>
</evidence>
<evidence type="ECO:0000256" key="2">
    <source>
        <dbReference type="SAM" id="Phobius"/>
    </source>
</evidence>
<keyword evidence="1" id="KW-0175">Coiled coil</keyword>
<feature type="transmembrane region" description="Helical" evidence="2">
    <location>
        <begin position="166"/>
        <end position="190"/>
    </location>
</feature>
<comment type="caution">
    <text evidence="3">The sequence shown here is derived from an EMBL/GenBank/DDBJ whole genome shotgun (WGS) entry which is preliminary data.</text>
</comment>
<feature type="transmembrane region" description="Helical" evidence="2">
    <location>
        <begin position="249"/>
        <end position="270"/>
    </location>
</feature>
<dbReference type="PANTHER" id="PTHR12242:SF49">
    <property type="entry name" value="HEADBUTT, ISOFORM E"/>
    <property type="match status" value="1"/>
</dbReference>
<protein>
    <recommendedName>
        <fullName evidence="5">Protein rolling stone</fullName>
    </recommendedName>
</protein>
<gene>
    <name evidence="3" type="ORF">TKK_011079</name>
</gene>
<reference evidence="3 4" key="1">
    <citation type="journal article" date="2024" name="bioRxiv">
        <title>A reference genome for Trichogramma kaykai: A tiny desert-dwelling parasitoid wasp with competing sex-ratio distorters.</title>
        <authorList>
            <person name="Culotta J."/>
            <person name="Lindsey A.R."/>
        </authorList>
    </citation>
    <scope>NUCLEOTIDE SEQUENCE [LARGE SCALE GENOMIC DNA]</scope>
    <source>
        <strain evidence="3 4">KSX58</strain>
    </source>
</reference>
<feature type="transmembrane region" description="Helical" evidence="2">
    <location>
        <begin position="277"/>
        <end position="297"/>
    </location>
</feature>
<dbReference type="AlphaFoldDB" id="A0ABD2WPQ4"/>
<accession>A0ABD2WPQ4</accession>
<feature type="transmembrane region" description="Helical" evidence="2">
    <location>
        <begin position="133"/>
        <end position="154"/>
    </location>
</feature>
<organism evidence="3 4">
    <name type="scientific">Trichogramma kaykai</name>
    <dbReference type="NCBI Taxonomy" id="54128"/>
    <lineage>
        <taxon>Eukaryota</taxon>
        <taxon>Metazoa</taxon>
        <taxon>Ecdysozoa</taxon>
        <taxon>Arthropoda</taxon>
        <taxon>Hexapoda</taxon>
        <taxon>Insecta</taxon>
        <taxon>Pterygota</taxon>
        <taxon>Neoptera</taxon>
        <taxon>Endopterygota</taxon>
        <taxon>Hymenoptera</taxon>
        <taxon>Apocrita</taxon>
        <taxon>Proctotrupomorpha</taxon>
        <taxon>Chalcidoidea</taxon>
        <taxon>Trichogrammatidae</taxon>
        <taxon>Trichogramma</taxon>
    </lineage>
</organism>
<feature type="transmembrane region" description="Helical" evidence="2">
    <location>
        <begin position="217"/>
        <end position="237"/>
    </location>
</feature>
<feature type="coiled-coil region" evidence="1">
    <location>
        <begin position="9"/>
        <end position="39"/>
    </location>
</feature>
<dbReference type="Pfam" id="PF21534">
    <property type="entry name" value="Rost"/>
    <property type="match status" value="1"/>
</dbReference>
<keyword evidence="2" id="KW-0812">Transmembrane</keyword>
<keyword evidence="2" id="KW-0472">Membrane</keyword>
<dbReference type="PANTHER" id="PTHR12242">
    <property type="entry name" value="OS02G0130600 PROTEIN-RELATED"/>
    <property type="match status" value="1"/>
</dbReference>
<keyword evidence="2" id="KW-1133">Transmembrane helix</keyword>
<dbReference type="InterPro" id="IPR049352">
    <property type="entry name" value="Rost"/>
</dbReference>
<evidence type="ECO:0000313" key="4">
    <source>
        <dbReference type="Proteomes" id="UP001627154"/>
    </source>
</evidence>
<dbReference type="Proteomes" id="UP001627154">
    <property type="component" value="Unassembled WGS sequence"/>
</dbReference>
<keyword evidence="4" id="KW-1185">Reference proteome</keyword>
<evidence type="ECO:0008006" key="5">
    <source>
        <dbReference type="Google" id="ProtNLM"/>
    </source>
</evidence>
<name>A0ABD2WPQ4_9HYME</name>